<dbReference type="Proteomes" id="UP000277582">
    <property type="component" value="Unassembled WGS sequence"/>
</dbReference>
<evidence type="ECO:0000256" key="1">
    <source>
        <dbReference type="ARBA" id="ARBA00022598"/>
    </source>
</evidence>
<keyword evidence="6 7" id="KW-0342">GTP-binding</keyword>
<dbReference type="EMBL" id="RCOS01000113">
    <property type="protein sequence ID" value="RSN73574.1"/>
    <property type="molecule type" value="Genomic_DNA"/>
</dbReference>
<accession>A0A3R9RM88</accession>
<comment type="similarity">
    <text evidence="7">Belongs to the adenylosuccinate synthetase family.</text>
</comment>
<dbReference type="HAMAP" id="MF_00011">
    <property type="entry name" value="Adenylosucc_synth"/>
    <property type="match status" value="1"/>
</dbReference>
<feature type="binding site" description="in other chain" evidence="7">
    <location>
        <position position="192"/>
    </location>
    <ligand>
        <name>IMP</name>
        <dbReference type="ChEBI" id="CHEBI:58053"/>
        <note>ligand shared between dimeric partners</note>
    </ligand>
</feature>
<feature type="binding site" description="in other chain" evidence="7">
    <location>
        <position position="254"/>
    </location>
    <ligand>
        <name>IMP</name>
        <dbReference type="ChEBI" id="CHEBI:58053"/>
        <note>ligand shared between dimeric partners</note>
    </ligand>
</feature>
<dbReference type="Proteomes" id="UP000316217">
    <property type="component" value="Unassembled WGS sequence"/>
</dbReference>
<feature type="binding site" evidence="7">
    <location>
        <begin position="322"/>
        <end position="324"/>
    </location>
    <ligand>
        <name>GTP</name>
        <dbReference type="ChEBI" id="CHEBI:37565"/>
    </ligand>
</feature>
<dbReference type="AlphaFoldDB" id="A0A3R9RM88"/>
<evidence type="ECO:0000256" key="4">
    <source>
        <dbReference type="ARBA" id="ARBA00022755"/>
    </source>
</evidence>
<dbReference type="RefSeq" id="WP_125671813.1">
    <property type="nucleotide sequence ID" value="NZ_RCOS01000113.1"/>
</dbReference>
<protein>
    <recommendedName>
        <fullName evidence="7">Adenylosuccinate synthetase</fullName>
        <shortName evidence="7">AMPSase</shortName>
        <shortName evidence="7">AdSS</shortName>
        <ecNumber evidence="7">6.3.4.4</ecNumber>
    </recommendedName>
    <alternativeName>
        <fullName evidence="7">IMP--aspartate ligase</fullName>
    </alternativeName>
</protein>
<comment type="subunit">
    <text evidence="7">Homodimer.</text>
</comment>
<dbReference type="Pfam" id="PF00709">
    <property type="entry name" value="Adenylsucc_synt"/>
    <property type="match status" value="2"/>
</dbReference>
<dbReference type="EMBL" id="RXII01000048">
    <property type="protein sequence ID" value="RZN62371.1"/>
    <property type="molecule type" value="Genomic_DNA"/>
</dbReference>
<gene>
    <name evidence="7" type="primary">purA</name>
    <name evidence="8" type="ORF">D6D85_09855</name>
    <name evidence="9" type="ORF">EF810_03145</name>
</gene>
<dbReference type="Gene3D" id="3.40.440.10">
    <property type="entry name" value="Adenylosuccinate Synthetase, subunit A, domain 1"/>
    <property type="match status" value="2"/>
</dbReference>
<evidence type="ECO:0000313" key="8">
    <source>
        <dbReference type="EMBL" id="RSN73574.1"/>
    </source>
</evidence>
<feature type="binding site" description="in other chain" evidence="7">
    <location>
        <begin position="40"/>
        <end position="43"/>
    </location>
    <ligand>
        <name>IMP</name>
        <dbReference type="ChEBI" id="CHEBI:58053"/>
        <note>ligand shared between dimeric partners</note>
    </ligand>
</feature>
<comment type="subcellular location">
    <subcellularLocation>
        <location evidence="7">Cytoplasm</location>
    </subcellularLocation>
</comment>
<keyword evidence="10" id="KW-1185">Reference proteome</keyword>
<feature type="binding site" evidence="7">
    <location>
        <begin position="250"/>
        <end position="256"/>
    </location>
    <ligand>
        <name>substrate</name>
    </ligand>
</feature>
<dbReference type="OrthoDB" id="372247at2157"/>
<feature type="binding site" evidence="7">
    <location>
        <begin position="12"/>
        <end position="18"/>
    </location>
    <ligand>
        <name>GTP</name>
        <dbReference type="ChEBI" id="CHEBI:37565"/>
    </ligand>
</feature>
<comment type="pathway">
    <text evidence="7">Purine metabolism; AMP biosynthesis via de novo pathway; AMP from IMP: step 1/2.</text>
</comment>
<keyword evidence="1 7" id="KW-0436">Ligase</keyword>
<dbReference type="PANTHER" id="PTHR11846:SF0">
    <property type="entry name" value="ADENYLOSUCCINATE SYNTHETASE"/>
    <property type="match status" value="1"/>
</dbReference>
<evidence type="ECO:0000256" key="5">
    <source>
        <dbReference type="ARBA" id="ARBA00022842"/>
    </source>
</evidence>
<evidence type="ECO:0000256" key="2">
    <source>
        <dbReference type="ARBA" id="ARBA00022723"/>
    </source>
</evidence>
<comment type="function">
    <text evidence="7">Plays an important role in the de novo pathway of purine nucleotide biosynthesis. Catalyzes the first committed step in the biosynthesis of AMP from IMP.</text>
</comment>
<evidence type="ECO:0000256" key="6">
    <source>
        <dbReference type="ARBA" id="ARBA00023134"/>
    </source>
</evidence>
<reference evidence="9 11" key="2">
    <citation type="journal article" date="2019" name="Nat. Microbiol.">
        <title>Wide diversity of methane and short-chain alkane metabolisms in uncultured archaea.</title>
        <authorList>
            <person name="Borrel G."/>
            <person name="Adam P.S."/>
            <person name="McKay L.J."/>
            <person name="Chen L.X."/>
            <person name="Sierra-Garcia I.N."/>
            <person name="Sieber C.M."/>
            <person name="Letourneur Q."/>
            <person name="Ghozlane A."/>
            <person name="Andersen G.L."/>
            <person name="Li W.J."/>
            <person name="Hallam S.J."/>
            <person name="Muyzer G."/>
            <person name="de Oliveira V.M."/>
            <person name="Inskeep W.P."/>
            <person name="Banfield J.F."/>
            <person name="Gribaldo S."/>
        </authorList>
    </citation>
    <scope>NUCLEOTIDE SEQUENCE [LARGE SCALE GENOMIC DNA]</scope>
    <source>
        <strain evidence="9">NM4</strain>
    </source>
</reference>
<comment type="catalytic activity">
    <reaction evidence="7">
        <text>IMP + L-aspartate + GTP = N(6)-(1,2-dicarboxyethyl)-AMP + GDP + phosphate + 2 H(+)</text>
        <dbReference type="Rhea" id="RHEA:15753"/>
        <dbReference type="ChEBI" id="CHEBI:15378"/>
        <dbReference type="ChEBI" id="CHEBI:29991"/>
        <dbReference type="ChEBI" id="CHEBI:37565"/>
        <dbReference type="ChEBI" id="CHEBI:43474"/>
        <dbReference type="ChEBI" id="CHEBI:57567"/>
        <dbReference type="ChEBI" id="CHEBI:58053"/>
        <dbReference type="ChEBI" id="CHEBI:58189"/>
        <dbReference type="EC" id="6.3.4.4"/>
    </reaction>
</comment>
<keyword evidence="5 7" id="KW-0460">Magnesium</keyword>
<evidence type="ECO:0000313" key="11">
    <source>
        <dbReference type="Proteomes" id="UP000316217"/>
    </source>
</evidence>
<dbReference type="InterPro" id="IPR027417">
    <property type="entry name" value="P-loop_NTPase"/>
</dbReference>
<dbReference type="NCBIfam" id="NF003295">
    <property type="entry name" value="PRK04293.1"/>
    <property type="match status" value="1"/>
</dbReference>
<dbReference type="PANTHER" id="PTHR11846">
    <property type="entry name" value="ADENYLOSUCCINATE SYNTHETASE"/>
    <property type="match status" value="1"/>
</dbReference>
<dbReference type="EC" id="6.3.4.4" evidence="7"/>
<name>A0A3R9RM88_9CREN</name>
<feature type="binding site" description="in other chain" evidence="7">
    <location>
        <position position="176"/>
    </location>
    <ligand>
        <name>IMP</name>
        <dbReference type="ChEBI" id="CHEBI:58053"/>
        <note>ligand shared between dimeric partners</note>
    </ligand>
</feature>
<dbReference type="GO" id="GO:0000287">
    <property type="term" value="F:magnesium ion binding"/>
    <property type="evidence" value="ECO:0007669"/>
    <property type="project" value="UniProtKB-UniRule"/>
</dbReference>
<dbReference type="GO" id="GO:0044208">
    <property type="term" value="P:'de novo' AMP biosynthetic process"/>
    <property type="evidence" value="ECO:0007669"/>
    <property type="project" value="UniProtKB-UniRule"/>
</dbReference>
<evidence type="ECO:0000313" key="10">
    <source>
        <dbReference type="Proteomes" id="UP000277582"/>
    </source>
</evidence>
<dbReference type="InterPro" id="IPR042109">
    <property type="entry name" value="Adenylosuccinate_synth_dom1"/>
</dbReference>
<keyword evidence="3 7" id="KW-0547">Nucleotide-binding</keyword>
<dbReference type="UniPathway" id="UPA00075">
    <property type="reaction ID" value="UER00335"/>
</dbReference>
<feature type="binding site" evidence="7">
    <location>
        <begin position="42"/>
        <end position="44"/>
    </location>
    <ligand>
        <name>GTP</name>
        <dbReference type="ChEBI" id="CHEBI:37565"/>
    </ligand>
</feature>
<dbReference type="InterPro" id="IPR001114">
    <property type="entry name" value="Adenylosuccinate_synthetase"/>
</dbReference>
<proteinExistence type="inferred from homology"/>
<dbReference type="GO" id="GO:0046040">
    <property type="term" value="P:IMP metabolic process"/>
    <property type="evidence" value="ECO:0007669"/>
    <property type="project" value="TreeGrafter"/>
</dbReference>
<feature type="binding site" evidence="7">
    <location>
        <position position="138"/>
    </location>
    <ligand>
        <name>IMP</name>
        <dbReference type="ChEBI" id="CHEBI:58053"/>
        <note>ligand shared between dimeric partners</note>
    </ligand>
</feature>
<keyword evidence="7" id="KW-0963">Cytoplasm</keyword>
<feature type="active site" description="Proton acceptor" evidence="7">
    <location>
        <position position="13"/>
    </location>
</feature>
<sequence>MPATVVVGGFYGDEGKGKILSYLSLADDVDIGVRGGVGPNAGHTVVFKGKEFKLRQIPSAFVNERSLLLIGPGVLINPEVFFNEIKITGAENRIYMDKNCGIIERRHIEMDSSDLHLKGTVGTTGTGTGPANAERVLRKLKIARDVPELQKYIEDVPKIVNEAVDSGKKVLIEGTQGTFLSLWHTDYYPFCTSKDTTASAICSDVGLGPKKIDDILVIFKSYVTRVGGGPLENEYSEEEARRLGMLEVATVTGRKRRSAPFNFKLAKRAVMLNSATQVAITKLDVLFPGASGARRYEDLPREARDFIDMVENELKVPVTLVGTGKDVMDVVDMRKEKL</sequence>
<evidence type="ECO:0000313" key="9">
    <source>
        <dbReference type="EMBL" id="RZN62371.1"/>
    </source>
</evidence>
<keyword evidence="2 7" id="KW-0479">Metal-binding</keyword>
<keyword evidence="4 7" id="KW-0658">Purine biosynthesis</keyword>
<organism evidence="8 10">
    <name type="scientific">Candidatus Methanodesulfokora washburnensis</name>
    <dbReference type="NCBI Taxonomy" id="2478471"/>
    <lineage>
        <taxon>Archaea</taxon>
        <taxon>Thermoproteota</taxon>
        <taxon>Candidatus Korarchaeia</taxon>
        <taxon>Candidatus Korarchaeia incertae sedis</taxon>
        <taxon>Candidatus Methanodesulfokora</taxon>
    </lineage>
</organism>
<dbReference type="SMART" id="SM00788">
    <property type="entry name" value="Adenylsucc_synt"/>
    <property type="match status" value="1"/>
</dbReference>
<comment type="caution">
    <text evidence="8">The sequence shown here is derived from an EMBL/GenBank/DDBJ whole genome shotgun (WGS) entry which is preliminary data.</text>
</comment>
<reference evidence="8 10" key="1">
    <citation type="submission" date="2018-10" db="EMBL/GenBank/DDBJ databases">
        <title>Co-occurring genomic capacity for anaerobic methane metabolism and dissimilatory sulfite reduction discovered in the Korarchaeota.</title>
        <authorList>
            <person name="Mckay L.J."/>
            <person name="Dlakic M."/>
            <person name="Fields M.W."/>
            <person name="Delmont T.O."/>
            <person name="Eren A.M."/>
            <person name="Jay Z.J."/>
            <person name="Klingelsmith K.B."/>
            <person name="Rusch D.B."/>
            <person name="Inskeep W.P."/>
        </authorList>
    </citation>
    <scope>NUCLEOTIDE SEQUENCE [LARGE SCALE GENOMIC DNA]</scope>
    <source>
        <strain evidence="8 10">MDKW</strain>
    </source>
</reference>
<evidence type="ECO:0000256" key="7">
    <source>
        <dbReference type="HAMAP-Rule" id="MF_00011"/>
    </source>
</evidence>
<feature type="binding site" evidence="7">
    <location>
        <begin position="282"/>
        <end position="284"/>
    </location>
    <ligand>
        <name>GTP</name>
        <dbReference type="ChEBI" id="CHEBI:37565"/>
    </ligand>
</feature>
<comment type="cofactor">
    <cofactor evidence="7">
        <name>Mg(2+)</name>
        <dbReference type="ChEBI" id="CHEBI:18420"/>
    </cofactor>
    <text evidence="7">Binds 1 Mg(2+) ion per subunit.</text>
</comment>
<feature type="binding site" evidence="7">
    <location>
        <position position="13"/>
    </location>
    <ligand>
        <name>Mg(2+)</name>
        <dbReference type="ChEBI" id="CHEBI:18420"/>
    </ligand>
</feature>
<feature type="binding site" evidence="7">
    <location>
        <position position="256"/>
    </location>
    <ligand>
        <name>GTP</name>
        <dbReference type="ChEBI" id="CHEBI:37565"/>
    </ligand>
</feature>
<feature type="binding site" description="in other chain" evidence="7">
    <location>
        <position position="124"/>
    </location>
    <ligand>
        <name>IMP</name>
        <dbReference type="ChEBI" id="CHEBI:58053"/>
        <note>ligand shared between dimeric partners</note>
    </ligand>
</feature>
<feature type="binding site" evidence="7">
    <location>
        <position position="42"/>
    </location>
    <ligand>
        <name>Mg(2+)</name>
        <dbReference type="ChEBI" id="CHEBI:18420"/>
    </ligand>
</feature>
<dbReference type="GO" id="GO:0005525">
    <property type="term" value="F:GTP binding"/>
    <property type="evidence" value="ECO:0007669"/>
    <property type="project" value="UniProtKB-UniRule"/>
</dbReference>
<dbReference type="GO" id="GO:0005737">
    <property type="term" value="C:cytoplasm"/>
    <property type="evidence" value="ECO:0007669"/>
    <property type="project" value="UniProtKB-SubCell"/>
</dbReference>
<dbReference type="GO" id="GO:0004019">
    <property type="term" value="F:adenylosuccinate synthase activity"/>
    <property type="evidence" value="ECO:0007669"/>
    <property type="project" value="UniProtKB-UniRule"/>
</dbReference>
<dbReference type="SUPFAM" id="SSF52540">
    <property type="entry name" value="P-loop containing nucleoside triphosphate hydrolases"/>
    <property type="match status" value="1"/>
</dbReference>
<dbReference type="InterPro" id="IPR042111">
    <property type="entry name" value="Adenylosuccinate_synth_dom3"/>
</dbReference>
<feature type="binding site" description="in other chain" evidence="7">
    <location>
        <begin position="13"/>
        <end position="16"/>
    </location>
    <ligand>
        <name>IMP</name>
        <dbReference type="ChEBI" id="CHEBI:58053"/>
        <note>ligand shared between dimeric partners</note>
    </ligand>
</feature>
<evidence type="ECO:0000256" key="3">
    <source>
        <dbReference type="ARBA" id="ARBA00022741"/>
    </source>
</evidence>
<dbReference type="Gene3D" id="3.90.170.10">
    <property type="entry name" value="Adenylosuccinate Synthetase, subunit A, domain 3"/>
    <property type="match status" value="2"/>
</dbReference>
<feature type="active site" description="Proton donor" evidence="7">
    <location>
        <position position="43"/>
    </location>
</feature>